<dbReference type="PROSITE" id="PS00178">
    <property type="entry name" value="AA_TRNA_LIGASE_I"/>
    <property type="match status" value="1"/>
</dbReference>
<comment type="function">
    <text evidence="10">Catalyzes the attachment of valine to tRNA(Val). As ValRS can inadvertently accommodate and process structurally similar amino acids such as threonine, to avoid such errors, it has a 'posttransfer' editing activity that hydrolyzes mischarged Thr-tRNA(Val) in a tRNA-dependent manner.</text>
</comment>
<feature type="active site" description="Nucleophile" evidence="9">
    <location>
        <position position="24"/>
    </location>
</feature>
<dbReference type="CDD" id="cd06552">
    <property type="entry name" value="ASCH_yqfb_like"/>
    <property type="match status" value="1"/>
</dbReference>
<comment type="catalytic activity">
    <reaction evidence="9">
        <text>N(4)-acetylcytidine + H2O = cytidine + acetate + H(+)</text>
        <dbReference type="Rhea" id="RHEA:62932"/>
        <dbReference type="ChEBI" id="CHEBI:15377"/>
        <dbReference type="ChEBI" id="CHEBI:15378"/>
        <dbReference type="ChEBI" id="CHEBI:17562"/>
        <dbReference type="ChEBI" id="CHEBI:30089"/>
        <dbReference type="ChEBI" id="CHEBI:70989"/>
        <dbReference type="EC" id="3.5.1.135"/>
    </reaction>
</comment>
<keyword evidence="4 9" id="KW-0378">Hydrolase</keyword>
<evidence type="ECO:0000256" key="10">
    <source>
        <dbReference type="HAMAP-Rule" id="MF_02004"/>
    </source>
</evidence>
<dbReference type="PANTHER" id="PTHR11946:SF93">
    <property type="entry name" value="VALINE--TRNA LIGASE, CHLOROPLASTIC_MITOCHONDRIAL 2"/>
    <property type="match status" value="1"/>
</dbReference>
<evidence type="ECO:0000256" key="9">
    <source>
        <dbReference type="HAMAP-Rule" id="MF_00684"/>
    </source>
</evidence>
<dbReference type="SUPFAM" id="SSF46589">
    <property type="entry name" value="tRNA-binding arm"/>
    <property type="match status" value="1"/>
</dbReference>
<dbReference type="InterPro" id="IPR007374">
    <property type="entry name" value="ASCH_domain"/>
</dbReference>
<comment type="domain">
    <text evidence="10">The C-terminal coiled-coil domain is crucial for aminoacylation activity.</text>
</comment>
<dbReference type="InterPro" id="IPR013155">
    <property type="entry name" value="M/V/L/I-tRNA-synth_anticd-bd"/>
</dbReference>
<dbReference type="InterPro" id="IPR001412">
    <property type="entry name" value="aa-tRNA-synth_I_CS"/>
</dbReference>
<dbReference type="HAMAP" id="MF_00684">
    <property type="entry name" value="ac4C_amidohydr"/>
    <property type="match status" value="1"/>
</dbReference>
<dbReference type="Gene3D" id="2.30.130.30">
    <property type="entry name" value="Hypothetical protein"/>
    <property type="match status" value="1"/>
</dbReference>
<evidence type="ECO:0000256" key="7">
    <source>
        <dbReference type="ARBA" id="ARBA00023146"/>
    </source>
</evidence>
<comment type="similarity">
    <text evidence="10">Belongs to the class-I aminoacyl-tRNA synthetase family. ValS type 1 subfamily.</text>
</comment>
<comment type="subunit">
    <text evidence="10">Monomer.</text>
</comment>
<evidence type="ECO:0000256" key="3">
    <source>
        <dbReference type="ARBA" id="ARBA00022741"/>
    </source>
</evidence>
<dbReference type="HAMAP" id="MF_02004">
    <property type="entry name" value="Val_tRNA_synth_type1"/>
    <property type="match status" value="1"/>
</dbReference>
<dbReference type="InterPro" id="IPR015947">
    <property type="entry name" value="PUA-like_sf"/>
</dbReference>
<dbReference type="InterPro" id="IPR037118">
    <property type="entry name" value="Val-tRNA_synth_C_sf"/>
</dbReference>
<evidence type="ECO:0000256" key="5">
    <source>
        <dbReference type="ARBA" id="ARBA00022840"/>
    </source>
</evidence>
<dbReference type="Gene3D" id="1.10.287.380">
    <property type="entry name" value="Valyl-tRNA synthetase, C-terminal domain"/>
    <property type="match status" value="1"/>
</dbReference>
<dbReference type="SUPFAM" id="SSF50677">
    <property type="entry name" value="ValRS/IleRS/LeuRS editing domain"/>
    <property type="match status" value="1"/>
</dbReference>
<dbReference type="EMBL" id="QEQG01000008">
    <property type="protein sequence ID" value="RDF10557.1"/>
    <property type="molecule type" value="Genomic_DNA"/>
</dbReference>
<keyword evidence="2 10" id="KW-0436">Ligase</keyword>
<dbReference type="SUPFAM" id="SSF47323">
    <property type="entry name" value="Anticodon-binding domain of a subclass of class I aminoacyl-tRNA synthetases"/>
    <property type="match status" value="1"/>
</dbReference>
<dbReference type="NCBIfam" id="NF004349">
    <property type="entry name" value="PRK05729.1"/>
    <property type="match status" value="1"/>
</dbReference>
<comment type="catalytic activity">
    <reaction evidence="9">
        <text>N(4)-acetyl-2'-deoxycytidine + H2O = 2'-deoxycytidine + acetate + H(+)</text>
        <dbReference type="Rhea" id="RHEA:62936"/>
        <dbReference type="ChEBI" id="CHEBI:15377"/>
        <dbReference type="ChEBI" id="CHEBI:15378"/>
        <dbReference type="ChEBI" id="CHEBI:15698"/>
        <dbReference type="ChEBI" id="CHEBI:30089"/>
        <dbReference type="ChEBI" id="CHEBI:146133"/>
        <dbReference type="EC" id="3.5.1.135"/>
    </reaction>
</comment>
<dbReference type="InterPro" id="IPR008314">
    <property type="entry name" value="AC4CH"/>
</dbReference>
<evidence type="ECO:0000256" key="6">
    <source>
        <dbReference type="ARBA" id="ARBA00022917"/>
    </source>
</evidence>
<evidence type="ECO:0000256" key="1">
    <source>
        <dbReference type="ARBA" id="ARBA00022490"/>
    </source>
</evidence>
<feature type="short sequence motif" description="'HIGH' region" evidence="10">
    <location>
        <begin position="426"/>
        <end position="436"/>
    </location>
</feature>
<dbReference type="SUPFAM" id="SSF88697">
    <property type="entry name" value="PUA domain-like"/>
    <property type="match status" value="1"/>
</dbReference>
<comment type="caution">
    <text evidence="12">The sequence shown here is derived from an EMBL/GenBank/DDBJ whole genome shotgun (WGS) entry which is preliminary data.</text>
</comment>
<dbReference type="Pfam" id="PF04266">
    <property type="entry name" value="ASCH"/>
    <property type="match status" value="1"/>
</dbReference>
<keyword evidence="5 10" id="KW-0067">ATP-binding</keyword>
<reference evidence="12 13" key="1">
    <citation type="submission" date="2018-05" db="EMBL/GenBank/DDBJ databases">
        <title>Draft Genome Sequences for a Diverse set of 7 Haemophilus Species.</title>
        <authorList>
            <person name="Nichols M."/>
            <person name="Topaz N."/>
            <person name="Wang X."/>
            <person name="Wang X."/>
            <person name="Boxrud D."/>
        </authorList>
    </citation>
    <scope>NUCLEOTIDE SEQUENCE [LARGE SCALE GENOMIC DNA]</scope>
    <source>
        <strain evidence="12 13">C2015005473</strain>
    </source>
</reference>
<evidence type="ECO:0000256" key="2">
    <source>
        <dbReference type="ARBA" id="ARBA00022598"/>
    </source>
</evidence>
<dbReference type="Pfam" id="PF00133">
    <property type="entry name" value="tRNA-synt_1"/>
    <property type="match status" value="1"/>
</dbReference>
<feature type="short sequence motif" description="'KMSKS' region" evidence="10">
    <location>
        <begin position="938"/>
        <end position="942"/>
    </location>
</feature>
<dbReference type="Gene3D" id="1.10.730.10">
    <property type="entry name" value="Isoleucyl-tRNA Synthetase, Domain 1"/>
    <property type="match status" value="1"/>
</dbReference>
<dbReference type="InterPro" id="IPR002303">
    <property type="entry name" value="Valyl-tRNA_ligase"/>
</dbReference>
<feature type="domain" description="ASCH" evidence="11">
    <location>
        <begin position="6"/>
        <end position="104"/>
    </location>
</feature>
<dbReference type="NCBIfam" id="TIGR00422">
    <property type="entry name" value="valS"/>
    <property type="match status" value="1"/>
</dbReference>
<dbReference type="InterPro" id="IPR009080">
    <property type="entry name" value="tRNAsynth_Ia_anticodon-bd"/>
</dbReference>
<comment type="catalytic activity">
    <reaction evidence="8 10">
        <text>tRNA(Val) + L-valine + ATP = L-valyl-tRNA(Val) + AMP + diphosphate</text>
        <dbReference type="Rhea" id="RHEA:10704"/>
        <dbReference type="Rhea" id="RHEA-COMP:9672"/>
        <dbReference type="Rhea" id="RHEA-COMP:9708"/>
        <dbReference type="ChEBI" id="CHEBI:30616"/>
        <dbReference type="ChEBI" id="CHEBI:33019"/>
        <dbReference type="ChEBI" id="CHEBI:57762"/>
        <dbReference type="ChEBI" id="CHEBI:78442"/>
        <dbReference type="ChEBI" id="CHEBI:78537"/>
        <dbReference type="ChEBI" id="CHEBI:456215"/>
        <dbReference type="EC" id="6.1.1.9"/>
    </reaction>
</comment>
<dbReference type="Pfam" id="PF10458">
    <property type="entry name" value="Val_tRNA-synt_C"/>
    <property type="match status" value="1"/>
</dbReference>
<dbReference type="EC" id="3.5.1.135" evidence="9"/>
<accession>A0ABX9HQ23</accession>
<comment type="catalytic activity">
    <reaction evidence="9">
        <text>N(4)-acetylcytosine + H2O = cytosine + acetate + H(+)</text>
        <dbReference type="Rhea" id="RHEA:62940"/>
        <dbReference type="ChEBI" id="CHEBI:15377"/>
        <dbReference type="ChEBI" id="CHEBI:15378"/>
        <dbReference type="ChEBI" id="CHEBI:16040"/>
        <dbReference type="ChEBI" id="CHEBI:30089"/>
        <dbReference type="ChEBI" id="CHEBI:146134"/>
        <dbReference type="EC" id="3.5.1.135"/>
    </reaction>
</comment>
<feature type="active site" description="Proton donor" evidence="9">
    <location>
        <position position="74"/>
    </location>
</feature>
<dbReference type="Pfam" id="PF08264">
    <property type="entry name" value="Anticodon_1"/>
    <property type="match status" value="1"/>
</dbReference>
<keyword evidence="7 10" id="KW-0030">Aminoacyl-tRNA synthetase</keyword>
<dbReference type="InterPro" id="IPR002300">
    <property type="entry name" value="aa-tRNA-synth_Ia"/>
</dbReference>
<comment type="domain">
    <text evidence="10">ValRS has two distinct active sites: one for aminoacylation and one for editing. The misactivated threonine is translocated from the active site to the editing site.</text>
</comment>
<evidence type="ECO:0000313" key="12">
    <source>
        <dbReference type="EMBL" id="RDF10557.1"/>
    </source>
</evidence>
<organism evidence="12 13">
    <name type="scientific">Haemophilus sputorum</name>
    <dbReference type="NCBI Taxonomy" id="1078480"/>
    <lineage>
        <taxon>Bacteria</taxon>
        <taxon>Pseudomonadati</taxon>
        <taxon>Pseudomonadota</taxon>
        <taxon>Gammaproteobacteria</taxon>
        <taxon>Pasteurellales</taxon>
        <taxon>Pasteurellaceae</taxon>
        <taxon>Haemophilus</taxon>
    </lineage>
</organism>
<dbReference type="EC" id="6.1.1.9" evidence="10"/>
<dbReference type="InterPro" id="IPR010978">
    <property type="entry name" value="tRNA-bd_arm"/>
</dbReference>
<dbReference type="NCBIfam" id="NF003443">
    <property type="entry name" value="PRK04980.1"/>
    <property type="match status" value="1"/>
</dbReference>
<proteinExistence type="inferred from homology"/>
<dbReference type="InterPro" id="IPR009008">
    <property type="entry name" value="Val/Leu/Ile-tRNA-synth_edit"/>
</dbReference>
<dbReference type="InterPro" id="IPR033705">
    <property type="entry name" value="Anticodon_Ia_Val"/>
</dbReference>
<dbReference type="Gene3D" id="3.90.740.10">
    <property type="entry name" value="Valyl/Leucyl/Isoleucyl-tRNA synthetase, editing domain"/>
    <property type="match status" value="1"/>
</dbReference>
<keyword evidence="6 10" id="KW-0648">Protein biosynthesis</keyword>
<comment type="subcellular location">
    <subcellularLocation>
        <location evidence="10">Cytoplasm</location>
    </subcellularLocation>
</comment>
<protein>
    <recommendedName>
        <fullName evidence="9 10">Multifunctional fusion protein</fullName>
    </recommendedName>
    <domain>
        <recommendedName>
            <fullName evidence="10">Valine--tRNA ligase</fullName>
            <ecNumber evidence="10">6.1.1.9</ecNumber>
        </recommendedName>
        <alternativeName>
            <fullName evidence="10">Valyl-tRNA synthetase</fullName>
            <shortName evidence="10">ValRS</shortName>
        </alternativeName>
    </domain>
    <domain>
        <recommendedName>
            <fullName evidence="9">N(4)-acetylcytidine amidohydrolase</fullName>
            <shortName evidence="9">ac4C amidohydrolase</shortName>
            <ecNumber evidence="9">3.5.1.135</ecNumber>
        </recommendedName>
    </domain>
</protein>
<dbReference type="PRINTS" id="PR00986">
    <property type="entry name" value="TRNASYNTHVAL"/>
</dbReference>
<dbReference type="Gene3D" id="3.40.50.620">
    <property type="entry name" value="HUPs"/>
    <property type="match status" value="2"/>
</dbReference>
<feature type="binding site" evidence="10">
    <location>
        <position position="941"/>
    </location>
    <ligand>
        <name>ATP</name>
        <dbReference type="ChEBI" id="CHEBI:30616"/>
    </ligand>
</feature>
<dbReference type="CDD" id="cd00817">
    <property type="entry name" value="ValRS_core"/>
    <property type="match status" value="1"/>
</dbReference>
<comment type="function">
    <text evidence="9">Catalyzes the hydrolysis of N(4)-acetylcytidine (ac4C).</text>
</comment>
<dbReference type="SMART" id="SM01022">
    <property type="entry name" value="ASCH"/>
    <property type="match status" value="1"/>
</dbReference>
<dbReference type="InterPro" id="IPR019499">
    <property type="entry name" value="Val-tRNA_synth_tRNA-bd"/>
</dbReference>
<keyword evidence="10" id="KW-0175">Coiled coil</keyword>
<evidence type="ECO:0000313" key="13">
    <source>
        <dbReference type="Proteomes" id="UP000253950"/>
    </source>
</evidence>
<dbReference type="Proteomes" id="UP000253950">
    <property type="component" value="Unassembled WGS sequence"/>
</dbReference>
<dbReference type="CDD" id="cd07962">
    <property type="entry name" value="Anticodon_Ia_Val"/>
    <property type="match status" value="1"/>
</dbReference>
<keyword evidence="13" id="KW-1185">Reference proteome</keyword>
<dbReference type="PANTHER" id="PTHR11946">
    <property type="entry name" value="VALYL-TRNA SYNTHETASES"/>
    <property type="match status" value="1"/>
</dbReference>
<dbReference type="SUPFAM" id="SSF52374">
    <property type="entry name" value="Nucleotidylyl transferase"/>
    <property type="match status" value="1"/>
</dbReference>
<gene>
    <name evidence="10 12" type="primary">valS</name>
    <name evidence="12" type="ORF">DPV84_07735</name>
</gene>
<feature type="active site" description="Proton acceptor" evidence="9">
    <location>
        <position position="21"/>
    </location>
</feature>
<keyword evidence="3 10" id="KW-0547">Nucleotide-binding</keyword>
<dbReference type="GO" id="GO:0004832">
    <property type="term" value="F:valine-tRNA ligase activity"/>
    <property type="evidence" value="ECO:0007669"/>
    <property type="project" value="UniProtKB-EC"/>
</dbReference>
<sequence>MQPNDITFYQRFEADILAGRKTITIRDKSESHFKTGDILRVGRFEDNQYFCTIEVLSVSPITLDELTELHAKQENMGLDELKEVIRGIYPNEEQFFIITFKESYNSSTETFTRWRDQFATSMHPVYKKNELGNYVFVLTLTFVEFNSKKYAISAKHGFENNLNDEFYIFNGYGQPTQILLEKYSLTDSDLVIFNIDNIENEIYPKVLKIDEDEILSISQHDKWIAWDGFPAKQVKKTYRTIHSSKSARIPELLCGSKEKDAYSNYDKFTFAKSTSINLILLNYNEDQLRLERQYADSRFIKKSDNNFKLDGMSGGAILAYGKFDQNKMLLYPKPVFLGMGIEHYTKSNIEKGYKKNTVIAISCKRIIKELITFEERKKMTQKFEMADRFNPSAVEQALYQHWEESGYFKPSENENAPSYCIAIPPPNVTGSLHMGHAFQQTLMDTLIRFNRMEGHNTLWQAGTDHAGIATQMVVERKIAAEEGKTRHDYGREAFINKIWDWKAYSGGTISQQMRRLGNSIDWERERFTMDDGLSNAVKEVFVRLHEEGLIYRGKRLVNWDPKLHTAISDLEVENKESKGSLWHFRYPLANSAKTADGKDYLVVATTRPETMLGDTAVAVHPEDERYQSLIGKTVVLPLANREIPIIADEYVDREFGTGLVKITPAHDFNDYEVGKRHSLPMVNVLTLNADIRDEAEIIGTDGKPLAGYEATIPADYRGLERFAARKKIVADFEALGLLDEIKPHDLKVPYGDRGGVPIEPMLTDQWYVSVKPLADVAIKAVEDGEIQFVPKQYENLYFSWMRDIQDWCISRQLWWGHRIPAWYDAEGNVYVARNEEEVRSKYNLDSAVELKQDEDVLDTWFSSGLWTFSTLGWPEQTKELKMFHPTDVLITGFDIIFFWVARMIMFTMHFVKDKNGKPQVPFKTVYVTGLIRDEQGQKMSKSKGNVLDPIDMIDGISLDDLLEKRTGNMMQPQLAEKIAKATRKEFAEGIAAHGTDALRFTLAALASNGRDINWDMKRLEGYRNFCNKLWNASRFVLTNEKLDLSEGEIEFSLADRWIQSEFNRTVETFRNSLSQYRFDLCANAIYEFTWNQFCDWYLELTKPVFANGNAAQIRAASQTLVHVLEKLLRLAHPLIPFITEEIWQKVKGFVGITADSIMLQPFPQVEENGFDPEAEAEIEWLKEVIVAVRNIRAESNIAPSKGLDLLFRNLSAENAKILEKQTALLKAMAKLDNVQVLAANETAPLAVAKLVGNAELLVPMAGFINKEAELARLTKEIEKYQNEVKRIENKLSNEAFVAKAPEAVIAKEREKQAEYQSGLEKIQEQYKAIEAL</sequence>
<comment type="similarity">
    <text evidence="9">Belongs to the N(4)-acetylcytidine amidohydrolase family.</text>
</comment>
<feature type="coiled-coil region" evidence="10">
    <location>
        <begin position="1263"/>
        <end position="1325"/>
    </location>
</feature>
<dbReference type="InterPro" id="IPR014729">
    <property type="entry name" value="Rossmann-like_a/b/a_fold"/>
</dbReference>
<name>A0ABX9HQ23_9PAST</name>
<evidence type="ECO:0000259" key="11">
    <source>
        <dbReference type="SMART" id="SM01022"/>
    </source>
</evidence>
<keyword evidence="1 10" id="KW-0963">Cytoplasm</keyword>
<evidence type="ECO:0000256" key="4">
    <source>
        <dbReference type="ARBA" id="ARBA00022801"/>
    </source>
</evidence>
<evidence type="ECO:0000256" key="8">
    <source>
        <dbReference type="ARBA" id="ARBA00047552"/>
    </source>
</evidence>